<comment type="caution">
    <text evidence="3">The sequence shown here is derived from an EMBL/GenBank/DDBJ whole genome shotgun (WGS) entry which is preliminary data.</text>
</comment>
<evidence type="ECO:0000256" key="1">
    <source>
        <dbReference type="SAM" id="SignalP"/>
    </source>
</evidence>
<dbReference type="AlphaFoldDB" id="A0AAE2SBL8"/>
<keyword evidence="1" id="KW-0732">Signal</keyword>
<name>A0AAE2SBL8_9BACT</name>
<evidence type="ECO:0000313" key="4">
    <source>
        <dbReference type="Proteomes" id="UP000634206"/>
    </source>
</evidence>
<gene>
    <name evidence="3" type="ORF">JIN83_09390</name>
</gene>
<reference evidence="3" key="1">
    <citation type="submission" date="2021-01" db="EMBL/GenBank/DDBJ databases">
        <title>Modified the classification status of verrucomicrobia.</title>
        <authorList>
            <person name="Feng X."/>
        </authorList>
    </citation>
    <scope>NUCLEOTIDE SEQUENCE</scope>
    <source>
        <strain evidence="3">5K15</strain>
    </source>
</reference>
<evidence type="ECO:0000313" key="3">
    <source>
        <dbReference type="EMBL" id="MBK1855170.1"/>
    </source>
</evidence>
<dbReference type="EMBL" id="JAENIG010000005">
    <property type="protein sequence ID" value="MBK1855170.1"/>
    <property type="molecule type" value="Genomic_DNA"/>
</dbReference>
<dbReference type="RefSeq" id="WP_309489782.1">
    <property type="nucleotide sequence ID" value="NZ_JAENIG010000005.1"/>
</dbReference>
<dbReference type="Proteomes" id="UP000634206">
    <property type="component" value="Unassembled WGS sequence"/>
</dbReference>
<feature type="signal peptide" evidence="1">
    <location>
        <begin position="1"/>
        <end position="27"/>
    </location>
</feature>
<proteinExistence type="predicted"/>
<keyword evidence="4" id="KW-1185">Reference proteome</keyword>
<dbReference type="InterPro" id="IPR013424">
    <property type="entry name" value="Ice-binding_C"/>
</dbReference>
<dbReference type="NCBIfam" id="TIGR02595">
    <property type="entry name" value="PEP_CTERM"/>
    <property type="match status" value="1"/>
</dbReference>
<dbReference type="Pfam" id="PF07589">
    <property type="entry name" value="PEP-CTERM"/>
    <property type="match status" value="1"/>
</dbReference>
<protein>
    <submittedName>
        <fullName evidence="3">PEP-CTERM sorting domain-containing protein</fullName>
    </submittedName>
</protein>
<accession>A0AAE2SBL8</accession>
<organism evidence="3 4">
    <name type="scientific">Oceaniferula flava</name>
    <dbReference type="NCBI Taxonomy" id="2800421"/>
    <lineage>
        <taxon>Bacteria</taxon>
        <taxon>Pseudomonadati</taxon>
        <taxon>Verrucomicrobiota</taxon>
        <taxon>Verrucomicrobiia</taxon>
        <taxon>Verrucomicrobiales</taxon>
        <taxon>Verrucomicrobiaceae</taxon>
        <taxon>Oceaniferula</taxon>
    </lineage>
</organism>
<feature type="chain" id="PRO_5042241038" evidence="1">
    <location>
        <begin position="28"/>
        <end position="234"/>
    </location>
</feature>
<feature type="domain" description="Ice-binding protein C-terminal" evidence="2">
    <location>
        <begin position="211"/>
        <end position="233"/>
    </location>
</feature>
<evidence type="ECO:0000259" key="2">
    <source>
        <dbReference type="Pfam" id="PF07589"/>
    </source>
</evidence>
<sequence>MIPSFKNTLFIATVSAGLFAFASAVQATVIVSDTTVEGNFGDDALFATDADNSIFSYAQKTTGSLAQTITTGAQGIDVSVIELMFESTLDAGGVDMDLTLHVFEVVDPAAATLVVPGSTLLTESFTWELVGGDNHLMRIAPSGGTSLILEANTSYAFYMDVSADTAADIFEWHRSTGEPGPYDGGIMYQDGTPKSSGTKDLALALDGTFIPVPEPSTTGLLGLGGLALLLRRRK</sequence>